<keyword evidence="1" id="KW-0472">Membrane</keyword>
<feature type="transmembrane region" description="Helical" evidence="1">
    <location>
        <begin position="39"/>
        <end position="58"/>
    </location>
</feature>
<reference evidence="2 3" key="1">
    <citation type="submission" date="2016-08" db="EMBL/GenBank/DDBJ databases">
        <title>Genome of Bacillus solimangrovi GH2-4.</title>
        <authorList>
            <person name="Lim S."/>
            <person name="Kim B.-C."/>
        </authorList>
    </citation>
    <scope>NUCLEOTIDE SEQUENCE [LARGE SCALE GENOMIC DNA]</scope>
    <source>
        <strain evidence="2 3">GH2-4</strain>
    </source>
</reference>
<keyword evidence="1" id="KW-0812">Transmembrane</keyword>
<comment type="caution">
    <text evidence="2">The sequence shown here is derived from an EMBL/GenBank/DDBJ whole genome shotgun (WGS) entry which is preliminary data.</text>
</comment>
<organism evidence="2 3">
    <name type="scientific">Bacillus solimangrovi</name>
    <dbReference type="NCBI Taxonomy" id="1305675"/>
    <lineage>
        <taxon>Bacteria</taxon>
        <taxon>Bacillati</taxon>
        <taxon>Bacillota</taxon>
        <taxon>Bacilli</taxon>
        <taxon>Bacillales</taxon>
        <taxon>Bacillaceae</taxon>
        <taxon>Bacillus</taxon>
    </lineage>
</organism>
<dbReference type="RefSeq" id="WP_069717341.1">
    <property type="nucleotide sequence ID" value="NZ_MJEH01000023.1"/>
</dbReference>
<dbReference type="Pfam" id="PF09578">
    <property type="entry name" value="Spore_YabQ"/>
    <property type="match status" value="1"/>
</dbReference>
<dbReference type="AlphaFoldDB" id="A0A1E5LEY8"/>
<feature type="transmembrane region" description="Helical" evidence="1">
    <location>
        <begin position="70"/>
        <end position="91"/>
    </location>
</feature>
<dbReference type="Proteomes" id="UP000095209">
    <property type="component" value="Unassembled WGS sequence"/>
</dbReference>
<name>A0A1E5LEY8_9BACI</name>
<evidence type="ECO:0000313" key="2">
    <source>
        <dbReference type="EMBL" id="OEH92641.1"/>
    </source>
</evidence>
<proteinExistence type="predicted"/>
<dbReference type="InterPro" id="IPR019074">
    <property type="entry name" value="YabQ"/>
</dbReference>
<feature type="transmembrane region" description="Helical" evidence="1">
    <location>
        <begin position="142"/>
        <end position="162"/>
    </location>
</feature>
<protein>
    <submittedName>
        <fullName evidence="2">Spore cortex biosynthesis protein YabQ</fullName>
    </submittedName>
</protein>
<dbReference type="EMBL" id="MJEH01000023">
    <property type="protein sequence ID" value="OEH92641.1"/>
    <property type="molecule type" value="Genomic_DNA"/>
</dbReference>
<feature type="transmembrane region" description="Helical" evidence="1">
    <location>
        <begin position="112"/>
        <end position="136"/>
    </location>
</feature>
<sequence length="196" mass="23513">MSLSVQFQTMLLMIAAGIWLGLILDTYRRFFNRDKREAWLVFLFDILFWVVQALIIFYMLLHVNHGQLRFYIFIAILCGFSSYQALFQRIYRALLERLIIICKALFHFLKRVIQILLIKPIIIIWGLMITIVFFMIRFVWKIILIVLSVIFFPFRLIGKIIWRILPIKVKKFIRAGAGNVVRLKNKLHKWIARIRP</sequence>
<dbReference type="NCBIfam" id="TIGR02893">
    <property type="entry name" value="spore_yabQ"/>
    <property type="match status" value="1"/>
</dbReference>
<gene>
    <name evidence="2" type="ORF">BFG57_14835</name>
</gene>
<dbReference type="OrthoDB" id="1653819at2"/>
<accession>A0A1E5LEY8</accession>
<evidence type="ECO:0000313" key="3">
    <source>
        <dbReference type="Proteomes" id="UP000095209"/>
    </source>
</evidence>
<keyword evidence="1" id="KW-1133">Transmembrane helix</keyword>
<feature type="transmembrane region" description="Helical" evidence="1">
    <location>
        <begin position="6"/>
        <end position="27"/>
    </location>
</feature>
<evidence type="ECO:0000256" key="1">
    <source>
        <dbReference type="SAM" id="Phobius"/>
    </source>
</evidence>
<keyword evidence="3" id="KW-1185">Reference proteome</keyword>
<dbReference type="STRING" id="1305675.BFG57_14835"/>